<comment type="caution">
    <text evidence="2">The sequence shown here is derived from an EMBL/GenBank/DDBJ whole genome shotgun (WGS) entry which is preliminary data.</text>
</comment>
<name>A0A8J4B6M0_9CHLO</name>
<evidence type="ECO:0000313" key="2">
    <source>
        <dbReference type="EMBL" id="GIL54925.1"/>
    </source>
</evidence>
<dbReference type="Proteomes" id="UP000747399">
    <property type="component" value="Unassembled WGS sequence"/>
</dbReference>
<reference evidence="2" key="1">
    <citation type="journal article" date="2021" name="Proc. Natl. Acad. Sci. U.S.A.">
        <title>Three genomes in the algal genus Volvox reveal the fate of a haploid sex-determining region after a transition to homothallism.</title>
        <authorList>
            <person name="Yamamoto K."/>
            <person name="Hamaji T."/>
            <person name="Kawai-Toyooka H."/>
            <person name="Matsuzaki R."/>
            <person name="Takahashi F."/>
            <person name="Nishimura Y."/>
            <person name="Kawachi M."/>
            <person name="Noguchi H."/>
            <person name="Minakuchi Y."/>
            <person name="Umen J.G."/>
            <person name="Toyoda A."/>
            <person name="Nozaki H."/>
        </authorList>
    </citation>
    <scope>NUCLEOTIDE SEQUENCE</scope>
    <source>
        <strain evidence="2">NIES-3780</strain>
    </source>
</reference>
<dbReference type="AlphaFoldDB" id="A0A8J4B6M0"/>
<feature type="compositionally biased region" description="Low complexity" evidence="1">
    <location>
        <begin position="200"/>
        <end position="211"/>
    </location>
</feature>
<feature type="compositionally biased region" description="Polar residues" evidence="1">
    <location>
        <begin position="101"/>
        <end position="125"/>
    </location>
</feature>
<protein>
    <submittedName>
        <fullName evidence="2">Uncharacterized protein</fullName>
    </submittedName>
</protein>
<keyword evidence="3" id="KW-1185">Reference proteome</keyword>
<dbReference type="Pfam" id="PF10175">
    <property type="entry name" value="MPP6"/>
    <property type="match status" value="1"/>
</dbReference>
<accession>A0A8J4B6M0</accession>
<feature type="region of interest" description="Disordered" evidence="1">
    <location>
        <begin position="87"/>
        <end position="236"/>
    </location>
</feature>
<gene>
    <name evidence="2" type="ORF">Vafri_10619</name>
</gene>
<evidence type="ECO:0000313" key="3">
    <source>
        <dbReference type="Proteomes" id="UP000747399"/>
    </source>
</evidence>
<proteinExistence type="predicted"/>
<organism evidence="2 3">
    <name type="scientific">Volvox africanus</name>
    <dbReference type="NCBI Taxonomy" id="51714"/>
    <lineage>
        <taxon>Eukaryota</taxon>
        <taxon>Viridiplantae</taxon>
        <taxon>Chlorophyta</taxon>
        <taxon>core chlorophytes</taxon>
        <taxon>Chlorophyceae</taxon>
        <taxon>CS clade</taxon>
        <taxon>Chlamydomonadales</taxon>
        <taxon>Volvocaceae</taxon>
        <taxon>Volvox</taxon>
    </lineage>
</organism>
<sequence length="236" mass="24030">MAQQKPSGFSSKILGLRFMQRAAEKRKLEEDTGAAKTAAEAAGENAELRKADLQATAAAAANEAAWPQPSSSGRCIVMYEPVPLPGLTSRSGRMSFGPSVGKSQTPADSAPANTAATGSQPSISDSDMAKTFRKPPEMRTWEPSNLRMYDAAEPSMRDLTISSGGGGGASRRSAGNAAAAVNSGMQKSAGARSFGMKSVAAKASGGPKAPGSGAGQTAPTSANAFAPLRPPKRSKA</sequence>
<dbReference type="EMBL" id="BNCO01000020">
    <property type="protein sequence ID" value="GIL54925.1"/>
    <property type="molecule type" value="Genomic_DNA"/>
</dbReference>
<feature type="compositionally biased region" description="Basic and acidic residues" evidence="1">
    <location>
        <begin position="127"/>
        <end position="140"/>
    </location>
</feature>
<feature type="compositionally biased region" description="Low complexity" evidence="1">
    <location>
        <begin position="170"/>
        <end position="184"/>
    </location>
</feature>
<evidence type="ECO:0000256" key="1">
    <source>
        <dbReference type="SAM" id="MobiDB-lite"/>
    </source>
</evidence>